<keyword evidence="2" id="KW-1133">Transmembrane helix</keyword>
<evidence type="ECO:0000313" key="3">
    <source>
        <dbReference type="EMBL" id="MBK4215174.1"/>
    </source>
</evidence>
<sequence length="190" mass="20228">MKFDTSTQKSINELIAEFRKENTGAPDEAITDSDAAVRYIAAHASAGQSVAWIERFLAAQGGSTTRFRKGSLVLLLAGLLFASVIMYGIFAEVGFLDTLKNDSTARGLITFLFSLTTISLILIAGIATFWVNLDEIEIRTTAAKDMIAILIGIMGTIIGFYFGSSTIEPTPDTGSPPAVTAPPVDAEDGQ</sequence>
<name>A0A934VZU5_9RHOB</name>
<feature type="region of interest" description="Disordered" evidence="1">
    <location>
        <begin position="169"/>
        <end position="190"/>
    </location>
</feature>
<evidence type="ECO:0000313" key="4">
    <source>
        <dbReference type="Proteomes" id="UP000640485"/>
    </source>
</evidence>
<dbReference type="Proteomes" id="UP000640485">
    <property type="component" value="Unassembled WGS sequence"/>
</dbReference>
<evidence type="ECO:0000256" key="2">
    <source>
        <dbReference type="SAM" id="Phobius"/>
    </source>
</evidence>
<feature type="transmembrane region" description="Helical" evidence="2">
    <location>
        <begin position="72"/>
        <end position="96"/>
    </location>
</feature>
<keyword evidence="2" id="KW-0472">Membrane</keyword>
<gene>
    <name evidence="3" type="ORF">JJJ17_04465</name>
</gene>
<keyword evidence="4" id="KW-1185">Reference proteome</keyword>
<organism evidence="3 4">
    <name type="scientific">Paracoccus caeni</name>
    <dbReference type="NCBI Taxonomy" id="657651"/>
    <lineage>
        <taxon>Bacteria</taxon>
        <taxon>Pseudomonadati</taxon>
        <taxon>Pseudomonadota</taxon>
        <taxon>Alphaproteobacteria</taxon>
        <taxon>Rhodobacterales</taxon>
        <taxon>Paracoccaceae</taxon>
        <taxon>Paracoccus</taxon>
    </lineage>
</organism>
<comment type="caution">
    <text evidence="3">The sequence shown here is derived from an EMBL/GenBank/DDBJ whole genome shotgun (WGS) entry which is preliminary data.</text>
</comment>
<evidence type="ECO:0000256" key="1">
    <source>
        <dbReference type="SAM" id="MobiDB-lite"/>
    </source>
</evidence>
<keyword evidence="2" id="KW-0812">Transmembrane</keyword>
<feature type="transmembrane region" description="Helical" evidence="2">
    <location>
        <begin position="145"/>
        <end position="163"/>
    </location>
</feature>
<dbReference type="AlphaFoldDB" id="A0A934VZU5"/>
<protein>
    <submittedName>
        <fullName evidence="3">Uncharacterized protein</fullName>
    </submittedName>
</protein>
<reference evidence="3" key="1">
    <citation type="submission" date="2021-01" db="EMBL/GenBank/DDBJ databases">
        <title>Paracoccus amoyensis sp. nov., isolated from the surface seawater along the coast of Xiamen Island, China.</title>
        <authorList>
            <person name="Lyu L."/>
        </authorList>
    </citation>
    <scope>NUCLEOTIDE SEQUENCE</scope>
    <source>
        <strain evidence="3">MJ17</strain>
    </source>
</reference>
<accession>A0A934VZU5</accession>
<dbReference type="RefSeq" id="WP_200684063.1">
    <property type="nucleotide sequence ID" value="NZ_JAEPRQ010000001.1"/>
</dbReference>
<dbReference type="EMBL" id="JAEPRQ010000001">
    <property type="protein sequence ID" value="MBK4215174.1"/>
    <property type="molecule type" value="Genomic_DNA"/>
</dbReference>
<proteinExistence type="predicted"/>
<feature type="transmembrane region" description="Helical" evidence="2">
    <location>
        <begin position="108"/>
        <end position="133"/>
    </location>
</feature>